<evidence type="ECO:0000313" key="2">
    <source>
        <dbReference type="EMBL" id="QBF83271.1"/>
    </source>
</evidence>
<keyword evidence="3" id="KW-1185">Reference proteome</keyword>
<protein>
    <submittedName>
        <fullName evidence="2">Uncharacterized protein</fullName>
    </submittedName>
</protein>
<evidence type="ECO:0000256" key="1">
    <source>
        <dbReference type="SAM" id="SignalP"/>
    </source>
</evidence>
<feature type="chain" id="PRO_5019473440" evidence="1">
    <location>
        <begin position="29"/>
        <end position="130"/>
    </location>
</feature>
<feature type="signal peptide" evidence="1">
    <location>
        <begin position="1"/>
        <end position="28"/>
    </location>
</feature>
<accession>A0A411PI33</accession>
<dbReference type="KEGG" id="smai:EXU30_11600"/>
<dbReference type="RefSeq" id="WP_130600216.1">
    <property type="nucleotide sequence ID" value="NZ_CP036200.1"/>
</dbReference>
<name>A0A411PI33_9GAMM</name>
<dbReference type="Proteomes" id="UP000291106">
    <property type="component" value="Chromosome"/>
</dbReference>
<evidence type="ECO:0000313" key="3">
    <source>
        <dbReference type="Proteomes" id="UP000291106"/>
    </source>
</evidence>
<sequence length="130" mass="14357">MQYANTLYSIPLKTMVCLLATITLSACASQNQAENTKAVKTVKTVKVVKAAPAQTKVVTAKVVTVKPVKKKPVNNKVAKTVTLVPKKYTVVELAEQHNRKDIIIVNRVISPAKHNRRSCWQHGNHFHCSA</sequence>
<dbReference type="EMBL" id="CP036200">
    <property type="protein sequence ID" value="QBF83271.1"/>
    <property type="molecule type" value="Genomic_DNA"/>
</dbReference>
<keyword evidence="1" id="KW-0732">Signal</keyword>
<dbReference type="AlphaFoldDB" id="A0A411PI33"/>
<proteinExistence type="predicted"/>
<gene>
    <name evidence="2" type="ORF">EXU30_11600</name>
</gene>
<reference evidence="2 3" key="1">
    <citation type="submission" date="2019-02" db="EMBL/GenBank/DDBJ databases">
        <title>Shewanella sp. D4-2 isolated from Dokdo Island.</title>
        <authorList>
            <person name="Baek K."/>
        </authorList>
    </citation>
    <scope>NUCLEOTIDE SEQUENCE [LARGE SCALE GENOMIC DNA]</scope>
    <source>
        <strain evidence="2 3">D4-2</strain>
    </source>
</reference>
<organism evidence="2 3">
    <name type="scientific">Shewanella maritima</name>
    <dbReference type="NCBI Taxonomy" id="2520507"/>
    <lineage>
        <taxon>Bacteria</taxon>
        <taxon>Pseudomonadati</taxon>
        <taxon>Pseudomonadota</taxon>
        <taxon>Gammaproteobacteria</taxon>
        <taxon>Alteromonadales</taxon>
        <taxon>Shewanellaceae</taxon>
        <taxon>Shewanella</taxon>
    </lineage>
</organism>